<dbReference type="Gene3D" id="3.40.1280.10">
    <property type="match status" value="1"/>
</dbReference>
<dbReference type="FunFam" id="3.40.1280.10:FF:000002">
    <property type="entry name" value="Peptidylprolyl isomerase"/>
    <property type="match status" value="1"/>
</dbReference>
<dbReference type="PANTHER" id="PTHR42971:SF1">
    <property type="entry name" value="TRNA (CYTIDINE(34)-2'-O)-METHYLTRANSFERASE"/>
    <property type="match status" value="1"/>
</dbReference>
<dbReference type="PATRIC" id="fig|1616.3.peg.941"/>
<keyword evidence="10" id="KW-1185">Reference proteome</keyword>
<dbReference type="EC" id="2.1.1.207" evidence="6"/>
<dbReference type="InterPro" id="IPR029028">
    <property type="entry name" value="Alpha/beta_knot_MTases"/>
</dbReference>
<dbReference type="GO" id="GO:0003723">
    <property type="term" value="F:RNA binding"/>
    <property type="evidence" value="ECO:0007669"/>
    <property type="project" value="InterPro"/>
</dbReference>
<sequence length="170" mass="19780">MTNHIVLFEPLMPANTGNIARTATGTNTKLHLIEPLGFQLDDKHLKRAGLDYWDTVDITIHPNLEAFMQTLTDTDELFLISKFADRSYTQANYQKQDHEYYFMFGKETTGLPEEFMQTHRELALRIPQNDQHIRALNLSNTAAIVIYEVLRQQNFPGLEMVHTYEHDKLK</sequence>
<comment type="caution">
    <text evidence="6">Lacks conserved residue(s) required for the propagation of feature annotation.</text>
</comment>
<feature type="binding site" evidence="6 7">
    <location>
        <position position="126"/>
    </location>
    <ligand>
        <name>S-adenosyl-L-methionine</name>
        <dbReference type="ChEBI" id="CHEBI:59789"/>
    </ligand>
</feature>
<name>A0A0R2JLC1_9LACO</name>
<comment type="catalytic activity">
    <reaction evidence="6">
        <text>5-carboxymethylaminomethyluridine(34) in tRNA(Leu) + S-adenosyl-L-methionine = 5-carboxymethylaminomethyl-2'-O-methyluridine(34) in tRNA(Leu) + S-adenosyl-L-homocysteine + H(+)</text>
        <dbReference type="Rhea" id="RHEA:43088"/>
        <dbReference type="Rhea" id="RHEA-COMP:10333"/>
        <dbReference type="Rhea" id="RHEA-COMP:10334"/>
        <dbReference type="ChEBI" id="CHEBI:15378"/>
        <dbReference type="ChEBI" id="CHEBI:57856"/>
        <dbReference type="ChEBI" id="CHEBI:59789"/>
        <dbReference type="ChEBI" id="CHEBI:74508"/>
        <dbReference type="ChEBI" id="CHEBI:74511"/>
        <dbReference type="EC" id="2.1.1.207"/>
    </reaction>
</comment>
<protein>
    <recommendedName>
        <fullName evidence="6">Putative tRNA (cytidine(34)-2'-O)-methyltransferase</fullName>
        <ecNumber evidence="6">2.1.1.207</ecNumber>
    </recommendedName>
    <alternativeName>
        <fullName evidence="6">tRNA (cytidine/uridine-2'-O-)-methyltransferase</fullName>
    </alternativeName>
</protein>
<keyword evidence="1 6" id="KW-0963">Cytoplasm</keyword>
<feature type="binding site" evidence="6 7">
    <location>
        <position position="80"/>
    </location>
    <ligand>
        <name>S-adenosyl-L-methionine</name>
        <dbReference type="ChEBI" id="CHEBI:59789"/>
    </ligand>
</feature>
<evidence type="ECO:0000313" key="10">
    <source>
        <dbReference type="Proteomes" id="UP000051655"/>
    </source>
</evidence>
<reference evidence="9 10" key="1">
    <citation type="journal article" date="2015" name="Genome Announc.">
        <title>Expanding the biotechnology potential of lactobacilli through comparative genomics of 213 strains and associated genera.</title>
        <authorList>
            <person name="Sun Z."/>
            <person name="Harris H.M."/>
            <person name="McCann A."/>
            <person name="Guo C."/>
            <person name="Argimon S."/>
            <person name="Zhang W."/>
            <person name="Yang X."/>
            <person name="Jeffery I.B."/>
            <person name="Cooney J.C."/>
            <person name="Kagawa T.F."/>
            <person name="Liu W."/>
            <person name="Song Y."/>
            <person name="Salvetti E."/>
            <person name="Wrobel A."/>
            <person name="Rasinkangas P."/>
            <person name="Parkhill J."/>
            <person name="Rea M.C."/>
            <person name="O'Sullivan O."/>
            <person name="Ritari J."/>
            <person name="Douillard F.P."/>
            <person name="Paul Ross R."/>
            <person name="Yang R."/>
            <person name="Briner A.E."/>
            <person name="Felis G.E."/>
            <person name="de Vos W.M."/>
            <person name="Barrangou R."/>
            <person name="Klaenhammer T.R."/>
            <person name="Caufield P.W."/>
            <person name="Cui Y."/>
            <person name="Zhang H."/>
            <person name="O'Toole P.W."/>
        </authorList>
    </citation>
    <scope>NUCLEOTIDE SEQUENCE [LARGE SCALE GENOMIC DNA]</scope>
    <source>
        <strain evidence="9 10">DSM 20593</strain>
    </source>
</reference>
<dbReference type="InterPro" id="IPR016914">
    <property type="entry name" value="TrmL"/>
</dbReference>
<dbReference type="GO" id="GO:0042802">
    <property type="term" value="F:identical protein binding"/>
    <property type="evidence" value="ECO:0007669"/>
    <property type="project" value="UniProtKB-ARBA"/>
</dbReference>
<dbReference type="CDD" id="cd18094">
    <property type="entry name" value="SpoU-like_TrmL"/>
    <property type="match status" value="1"/>
</dbReference>
<dbReference type="GO" id="GO:0141098">
    <property type="term" value="F:tRNA (cytidine(34)-2'-O)-methyltransferase activity"/>
    <property type="evidence" value="ECO:0007669"/>
    <property type="project" value="RHEA"/>
</dbReference>
<feature type="domain" description="tRNA/rRNA methyltransferase SpoU type" evidence="8">
    <location>
        <begin position="4"/>
        <end position="147"/>
    </location>
</feature>
<comment type="subcellular location">
    <subcellularLocation>
        <location evidence="6">Cytoplasm</location>
    </subcellularLocation>
</comment>
<organism evidence="9 10">
    <name type="scientific">Weissella kandleri</name>
    <dbReference type="NCBI Taxonomy" id="1616"/>
    <lineage>
        <taxon>Bacteria</taxon>
        <taxon>Bacillati</taxon>
        <taxon>Bacillota</taxon>
        <taxon>Bacilli</taxon>
        <taxon>Lactobacillales</taxon>
        <taxon>Lactobacillaceae</taxon>
        <taxon>Weissella</taxon>
    </lineage>
</organism>
<comment type="function">
    <text evidence="6">Could methylate the ribose at the nucleotide 34 wobble position in tRNA.</text>
</comment>
<keyword evidence="5 6" id="KW-0819">tRNA processing</keyword>
<comment type="similarity">
    <text evidence="6">Belongs to the class IV-like SAM-binding methyltransferase superfamily. RNA methyltransferase TrmH family. TrmL subfamily.</text>
</comment>
<feature type="binding site" evidence="6 7">
    <location>
        <position position="105"/>
    </location>
    <ligand>
        <name>S-adenosyl-L-methionine</name>
        <dbReference type="ChEBI" id="CHEBI:59789"/>
    </ligand>
</feature>
<dbReference type="GO" id="GO:0141102">
    <property type="term" value="F:tRNA (5-carboxymethylaminomethyluridine(34)-2'-O)-methyltransferase activity"/>
    <property type="evidence" value="ECO:0007669"/>
    <property type="project" value="RHEA"/>
</dbReference>
<dbReference type="GO" id="GO:0002130">
    <property type="term" value="P:wobble position ribose methylation"/>
    <property type="evidence" value="ECO:0007669"/>
    <property type="project" value="TreeGrafter"/>
</dbReference>
<evidence type="ECO:0000256" key="4">
    <source>
        <dbReference type="ARBA" id="ARBA00022691"/>
    </source>
</evidence>
<gene>
    <name evidence="9" type="ORF">IV73_GL000920</name>
</gene>
<comment type="caution">
    <text evidence="9">The sequence shown here is derived from an EMBL/GenBank/DDBJ whole genome shotgun (WGS) entry which is preliminary data.</text>
</comment>
<evidence type="ECO:0000256" key="1">
    <source>
        <dbReference type="ARBA" id="ARBA00022490"/>
    </source>
</evidence>
<dbReference type="AlphaFoldDB" id="A0A0R2JLC1"/>
<dbReference type="GO" id="GO:0005737">
    <property type="term" value="C:cytoplasm"/>
    <property type="evidence" value="ECO:0007669"/>
    <property type="project" value="UniProtKB-SubCell"/>
</dbReference>
<keyword evidence="2 6" id="KW-0489">Methyltransferase</keyword>
<evidence type="ECO:0000256" key="5">
    <source>
        <dbReference type="ARBA" id="ARBA00022694"/>
    </source>
</evidence>
<dbReference type="OrthoDB" id="9789043at2"/>
<dbReference type="HAMAP" id="MF_01885">
    <property type="entry name" value="tRNA_methyltr_TrmL"/>
    <property type="match status" value="1"/>
</dbReference>
<dbReference type="Proteomes" id="UP000051655">
    <property type="component" value="Unassembled WGS sequence"/>
</dbReference>
<keyword evidence="4 6" id="KW-0949">S-adenosyl-L-methionine</keyword>
<dbReference type="PANTHER" id="PTHR42971">
    <property type="entry name" value="TRNA (CYTIDINE(34)-2'-O)-METHYLTRANSFERASE"/>
    <property type="match status" value="1"/>
</dbReference>
<dbReference type="SUPFAM" id="SSF75217">
    <property type="entry name" value="alpha/beta knot"/>
    <property type="match status" value="1"/>
</dbReference>
<accession>A0A0R2JLC1</accession>
<keyword evidence="3 6" id="KW-0808">Transferase</keyword>
<proteinExistence type="inferred from homology"/>
<dbReference type="InterPro" id="IPR001537">
    <property type="entry name" value="SpoU_MeTrfase"/>
</dbReference>
<dbReference type="STRING" id="1616.IV73_GL000920"/>
<dbReference type="PIRSF" id="PIRSF029256">
    <property type="entry name" value="SpoU_TrmH_prd"/>
    <property type="match status" value="1"/>
</dbReference>
<dbReference type="RefSeq" id="WP_057755385.1">
    <property type="nucleotide sequence ID" value="NZ_JQBP01000003.1"/>
</dbReference>
<evidence type="ECO:0000313" key="9">
    <source>
        <dbReference type="EMBL" id="KRN75159.1"/>
    </source>
</evidence>
<evidence type="ECO:0000259" key="8">
    <source>
        <dbReference type="Pfam" id="PF00588"/>
    </source>
</evidence>
<dbReference type="EMBL" id="JQBP01000003">
    <property type="protein sequence ID" value="KRN75159.1"/>
    <property type="molecule type" value="Genomic_DNA"/>
</dbReference>
<comment type="catalytic activity">
    <reaction evidence="6">
        <text>cytidine(34) in tRNA + S-adenosyl-L-methionine = 2'-O-methylcytidine(34) in tRNA + S-adenosyl-L-homocysteine + H(+)</text>
        <dbReference type="Rhea" id="RHEA:43084"/>
        <dbReference type="Rhea" id="RHEA-COMP:10331"/>
        <dbReference type="Rhea" id="RHEA-COMP:10332"/>
        <dbReference type="ChEBI" id="CHEBI:15378"/>
        <dbReference type="ChEBI" id="CHEBI:57856"/>
        <dbReference type="ChEBI" id="CHEBI:59789"/>
        <dbReference type="ChEBI" id="CHEBI:74495"/>
        <dbReference type="ChEBI" id="CHEBI:82748"/>
        <dbReference type="EC" id="2.1.1.207"/>
    </reaction>
</comment>
<dbReference type="Pfam" id="PF00588">
    <property type="entry name" value="SpoU_methylase"/>
    <property type="match status" value="1"/>
</dbReference>
<dbReference type="InterPro" id="IPR029026">
    <property type="entry name" value="tRNA_m1G_MTases_N"/>
</dbReference>
<evidence type="ECO:0000256" key="2">
    <source>
        <dbReference type="ARBA" id="ARBA00022603"/>
    </source>
</evidence>
<evidence type="ECO:0000256" key="3">
    <source>
        <dbReference type="ARBA" id="ARBA00022679"/>
    </source>
</evidence>
<evidence type="ECO:0000256" key="6">
    <source>
        <dbReference type="HAMAP-Rule" id="MF_01885"/>
    </source>
</evidence>
<evidence type="ECO:0000256" key="7">
    <source>
        <dbReference type="PIRSR" id="PIRSR029256-1"/>
    </source>
</evidence>